<organism evidence="2 3">
    <name type="scientific">Lentinus brumalis</name>
    <dbReference type="NCBI Taxonomy" id="2498619"/>
    <lineage>
        <taxon>Eukaryota</taxon>
        <taxon>Fungi</taxon>
        <taxon>Dikarya</taxon>
        <taxon>Basidiomycota</taxon>
        <taxon>Agaricomycotina</taxon>
        <taxon>Agaricomycetes</taxon>
        <taxon>Polyporales</taxon>
        <taxon>Polyporaceae</taxon>
        <taxon>Lentinus</taxon>
    </lineage>
</organism>
<keyword evidence="3" id="KW-1185">Reference proteome</keyword>
<proteinExistence type="predicted"/>
<protein>
    <submittedName>
        <fullName evidence="2">Uncharacterized protein</fullName>
    </submittedName>
</protein>
<accession>A0A371CSZ6</accession>
<sequence>MLPPALWTCWGYALRRAMSISRYVAAVSSSYVDVSARSPAHVSQGINIKAGAAGPIVIPHSRPLRPSTPRQVRAVAPS</sequence>
<dbReference type="Proteomes" id="UP000256964">
    <property type="component" value="Unassembled WGS sequence"/>
</dbReference>
<feature type="region of interest" description="Disordered" evidence="1">
    <location>
        <begin position="59"/>
        <end position="78"/>
    </location>
</feature>
<dbReference type="EMBL" id="KZ857465">
    <property type="protein sequence ID" value="RDX43415.1"/>
    <property type="molecule type" value="Genomic_DNA"/>
</dbReference>
<reference evidence="2 3" key="1">
    <citation type="journal article" date="2018" name="Biotechnol. Biofuels">
        <title>Integrative visual omics of the white-rot fungus Polyporus brumalis exposes the biotechnological potential of its oxidative enzymes for delignifying raw plant biomass.</title>
        <authorList>
            <person name="Miyauchi S."/>
            <person name="Rancon A."/>
            <person name="Drula E."/>
            <person name="Hage H."/>
            <person name="Chaduli D."/>
            <person name="Favel A."/>
            <person name="Grisel S."/>
            <person name="Henrissat B."/>
            <person name="Herpoel-Gimbert I."/>
            <person name="Ruiz-Duenas F.J."/>
            <person name="Chevret D."/>
            <person name="Hainaut M."/>
            <person name="Lin J."/>
            <person name="Wang M."/>
            <person name="Pangilinan J."/>
            <person name="Lipzen A."/>
            <person name="Lesage-Meessen L."/>
            <person name="Navarro D."/>
            <person name="Riley R."/>
            <person name="Grigoriev I.V."/>
            <person name="Zhou S."/>
            <person name="Raouche S."/>
            <person name="Rosso M.N."/>
        </authorList>
    </citation>
    <scope>NUCLEOTIDE SEQUENCE [LARGE SCALE GENOMIC DNA]</scope>
    <source>
        <strain evidence="2 3">BRFM 1820</strain>
    </source>
</reference>
<evidence type="ECO:0000313" key="3">
    <source>
        <dbReference type="Proteomes" id="UP000256964"/>
    </source>
</evidence>
<name>A0A371CSZ6_9APHY</name>
<gene>
    <name evidence="2" type="ORF">OH76DRAFT_1410218</name>
</gene>
<evidence type="ECO:0000313" key="2">
    <source>
        <dbReference type="EMBL" id="RDX43415.1"/>
    </source>
</evidence>
<dbReference type="AlphaFoldDB" id="A0A371CSZ6"/>
<evidence type="ECO:0000256" key="1">
    <source>
        <dbReference type="SAM" id="MobiDB-lite"/>
    </source>
</evidence>